<organism evidence="1 2">
    <name type="scientific">Cetraspora pellucida</name>
    <dbReference type="NCBI Taxonomy" id="1433469"/>
    <lineage>
        <taxon>Eukaryota</taxon>
        <taxon>Fungi</taxon>
        <taxon>Fungi incertae sedis</taxon>
        <taxon>Mucoromycota</taxon>
        <taxon>Glomeromycotina</taxon>
        <taxon>Glomeromycetes</taxon>
        <taxon>Diversisporales</taxon>
        <taxon>Gigasporaceae</taxon>
        <taxon>Cetraspora</taxon>
    </lineage>
</organism>
<reference evidence="1" key="1">
    <citation type="submission" date="2021-06" db="EMBL/GenBank/DDBJ databases">
        <authorList>
            <person name="Kallberg Y."/>
            <person name="Tangrot J."/>
            <person name="Rosling A."/>
        </authorList>
    </citation>
    <scope>NUCLEOTIDE SEQUENCE</scope>
    <source>
        <strain evidence="1">FL966</strain>
    </source>
</reference>
<sequence length="58" mass="5490">GTLGSASSSAIGDAFSNSSAFSNAFDDSSIFDSALDSSSSGFGDVLGSITLGSDGASS</sequence>
<feature type="non-terminal residue" evidence="1">
    <location>
        <position position="1"/>
    </location>
</feature>
<dbReference type="Proteomes" id="UP000789759">
    <property type="component" value="Unassembled WGS sequence"/>
</dbReference>
<feature type="non-terminal residue" evidence="1">
    <location>
        <position position="58"/>
    </location>
</feature>
<name>A0A9N9KFA7_9GLOM</name>
<comment type="caution">
    <text evidence="1">The sequence shown here is derived from an EMBL/GenBank/DDBJ whole genome shotgun (WGS) entry which is preliminary data.</text>
</comment>
<dbReference type="EMBL" id="CAJVQA010051528">
    <property type="protein sequence ID" value="CAG8822311.1"/>
    <property type="molecule type" value="Genomic_DNA"/>
</dbReference>
<protein>
    <submittedName>
        <fullName evidence="1">19682_t:CDS:1</fullName>
    </submittedName>
</protein>
<gene>
    <name evidence="1" type="ORF">CPELLU_LOCUS19811</name>
</gene>
<dbReference type="AlphaFoldDB" id="A0A9N9KFA7"/>
<evidence type="ECO:0000313" key="2">
    <source>
        <dbReference type="Proteomes" id="UP000789759"/>
    </source>
</evidence>
<evidence type="ECO:0000313" key="1">
    <source>
        <dbReference type="EMBL" id="CAG8822311.1"/>
    </source>
</evidence>
<accession>A0A9N9KFA7</accession>
<keyword evidence="2" id="KW-1185">Reference proteome</keyword>
<proteinExistence type="predicted"/>